<dbReference type="PANTHER" id="PTHR34203:SF15">
    <property type="entry name" value="SLL1173 PROTEIN"/>
    <property type="match status" value="1"/>
</dbReference>
<dbReference type="InterPro" id="IPR006342">
    <property type="entry name" value="FkbM_mtfrase"/>
</dbReference>
<accession>A0A0R3KGL3</accession>
<feature type="domain" description="Methyltransferase FkbM" evidence="1">
    <location>
        <begin position="58"/>
        <end position="218"/>
    </location>
</feature>
<dbReference type="SUPFAM" id="SSF53335">
    <property type="entry name" value="S-adenosyl-L-methionine-dependent methyltransferases"/>
    <property type="match status" value="1"/>
</dbReference>
<keyword evidence="3" id="KW-1185">Reference proteome</keyword>
<dbReference type="NCBIfam" id="TIGR01444">
    <property type="entry name" value="fkbM_fam"/>
    <property type="match status" value="1"/>
</dbReference>
<gene>
    <name evidence="2" type="ORF">CQ12_04165</name>
</gene>
<name>A0A0R3KGL3_9BRAD</name>
<dbReference type="Proteomes" id="UP000050863">
    <property type="component" value="Unassembled WGS sequence"/>
</dbReference>
<dbReference type="STRING" id="280332.CQ12_04165"/>
<dbReference type="PANTHER" id="PTHR34203">
    <property type="entry name" value="METHYLTRANSFERASE, FKBM FAMILY PROTEIN"/>
    <property type="match status" value="1"/>
</dbReference>
<dbReference type="OrthoDB" id="9814604at2"/>
<dbReference type="AlphaFoldDB" id="A0A0R3KGL3"/>
<evidence type="ECO:0000313" key="3">
    <source>
        <dbReference type="Proteomes" id="UP000050863"/>
    </source>
</evidence>
<dbReference type="InterPro" id="IPR052514">
    <property type="entry name" value="SAM-dependent_MTase"/>
</dbReference>
<evidence type="ECO:0000313" key="2">
    <source>
        <dbReference type="EMBL" id="KRQ94731.1"/>
    </source>
</evidence>
<protein>
    <recommendedName>
        <fullName evidence="1">Methyltransferase FkbM domain-containing protein</fullName>
    </recommendedName>
</protein>
<sequence>MIAQRNTLSARALKAARRLIRYNGFTERAQQIARKNPLLKLGEIAHSLDVKSSDIIIDCGANVGDMTSRFARTGASVFAFEPNPLCYSILRKRFAMTPNVQCFNEGVMDRECVLSLSYPEASSEWDALDATVASSFNVDGTVQATNDVRCISLSDFIFSLRRPVKLVKMDIEGSEIQVLNSLLDSKAIDLVELMVVETHEKQQPELLAATNALRQRIRESGLGTKIRLDWI</sequence>
<dbReference type="Pfam" id="PF05050">
    <property type="entry name" value="Methyltransf_21"/>
    <property type="match status" value="1"/>
</dbReference>
<proteinExistence type="predicted"/>
<dbReference type="EMBL" id="LLXZ01000215">
    <property type="protein sequence ID" value="KRQ94731.1"/>
    <property type="molecule type" value="Genomic_DNA"/>
</dbReference>
<reference evidence="2 3" key="1">
    <citation type="submission" date="2014-03" db="EMBL/GenBank/DDBJ databases">
        <title>Bradyrhizobium valentinum sp. nov., isolated from effective nodules of Lupinus mariae-josephae, a lupine endemic of basic-lime soils in Eastern Spain.</title>
        <authorList>
            <person name="Duran D."/>
            <person name="Rey L."/>
            <person name="Navarro A."/>
            <person name="Busquets A."/>
            <person name="Imperial J."/>
            <person name="Ruiz-Argueso T."/>
        </authorList>
    </citation>
    <scope>NUCLEOTIDE SEQUENCE [LARGE SCALE GENOMIC DNA]</scope>
    <source>
        <strain evidence="2 3">PAC68</strain>
    </source>
</reference>
<comment type="caution">
    <text evidence="2">The sequence shown here is derived from an EMBL/GenBank/DDBJ whole genome shotgun (WGS) entry which is preliminary data.</text>
</comment>
<dbReference type="InterPro" id="IPR029063">
    <property type="entry name" value="SAM-dependent_MTases_sf"/>
</dbReference>
<dbReference type="RefSeq" id="WP_057840203.1">
    <property type="nucleotide sequence ID" value="NZ_LLXZ01000215.1"/>
</dbReference>
<evidence type="ECO:0000259" key="1">
    <source>
        <dbReference type="Pfam" id="PF05050"/>
    </source>
</evidence>
<dbReference type="Gene3D" id="3.40.50.150">
    <property type="entry name" value="Vaccinia Virus protein VP39"/>
    <property type="match status" value="1"/>
</dbReference>
<organism evidence="2 3">
    <name type="scientific">Bradyrhizobium jicamae</name>
    <dbReference type="NCBI Taxonomy" id="280332"/>
    <lineage>
        <taxon>Bacteria</taxon>
        <taxon>Pseudomonadati</taxon>
        <taxon>Pseudomonadota</taxon>
        <taxon>Alphaproteobacteria</taxon>
        <taxon>Hyphomicrobiales</taxon>
        <taxon>Nitrobacteraceae</taxon>
        <taxon>Bradyrhizobium</taxon>
    </lineage>
</organism>